<protein>
    <recommendedName>
        <fullName evidence="3">Tetratricopeptide repeat protein</fullName>
    </recommendedName>
</protein>
<organism evidence="1 2">
    <name type="scientific">Sphagnum jensenii</name>
    <dbReference type="NCBI Taxonomy" id="128206"/>
    <lineage>
        <taxon>Eukaryota</taxon>
        <taxon>Viridiplantae</taxon>
        <taxon>Streptophyta</taxon>
        <taxon>Embryophyta</taxon>
        <taxon>Bryophyta</taxon>
        <taxon>Sphagnophytina</taxon>
        <taxon>Sphagnopsida</taxon>
        <taxon>Sphagnales</taxon>
        <taxon>Sphagnaceae</taxon>
        <taxon>Sphagnum</taxon>
    </lineage>
</organism>
<dbReference type="Proteomes" id="UP001497522">
    <property type="component" value="Chromosome 4"/>
</dbReference>
<evidence type="ECO:0000313" key="2">
    <source>
        <dbReference type="Proteomes" id="UP001497522"/>
    </source>
</evidence>
<sequence>MMGDYEGAIEDLTEALKLKGGPDYECLKHRAYAHFMLGLKTETEARQDAEMANQLGVRDDVEESIARGMMSLSILPVPEFLGYKLT</sequence>
<gene>
    <name evidence="1" type="ORF">CSSPJE1EN2_LOCUS17804</name>
</gene>
<keyword evidence="2" id="KW-1185">Reference proteome</keyword>
<dbReference type="SUPFAM" id="SSF48452">
    <property type="entry name" value="TPR-like"/>
    <property type="match status" value="1"/>
</dbReference>
<name>A0ABP1BIY3_9BRYO</name>
<accession>A0ABP1BIY3</accession>
<dbReference type="InterPro" id="IPR011990">
    <property type="entry name" value="TPR-like_helical_dom_sf"/>
</dbReference>
<proteinExistence type="predicted"/>
<dbReference type="Gene3D" id="1.25.40.10">
    <property type="entry name" value="Tetratricopeptide repeat domain"/>
    <property type="match status" value="1"/>
</dbReference>
<reference evidence="1" key="1">
    <citation type="submission" date="2024-03" db="EMBL/GenBank/DDBJ databases">
        <authorList>
            <consortium name="ELIXIR-Norway"/>
            <consortium name="Elixir Norway"/>
        </authorList>
    </citation>
    <scope>NUCLEOTIDE SEQUENCE</scope>
</reference>
<evidence type="ECO:0008006" key="3">
    <source>
        <dbReference type="Google" id="ProtNLM"/>
    </source>
</evidence>
<dbReference type="EMBL" id="OZ023705">
    <property type="protein sequence ID" value="CAK9875556.1"/>
    <property type="molecule type" value="Genomic_DNA"/>
</dbReference>
<evidence type="ECO:0000313" key="1">
    <source>
        <dbReference type="EMBL" id="CAK9875556.1"/>
    </source>
</evidence>